<evidence type="ECO:0000256" key="2">
    <source>
        <dbReference type="ARBA" id="ARBA00006472"/>
    </source>
</evidence>
<dbReference type="GeneID" id="10024475"/>
<dbReference type="InterPro" id="IPR036428">
    <property type="entry name" value="PCD_sf"/>
</dbReference>
<dbReference type="VEuPathDB" id="FungiDB:MGYG_08829"/>
<dbReference type="CDD" id="cd00488">
    <property type="entry name" value="PCD_DCoH"/>
    <property type="match status" value="1"/>
</dbReference>
<dbReference type="InterPro" id="IPR001533">
    <property type="entry name" value="Pterin_deHydtase"/>
</dbReference>
<comment type="catalytic activity">
    <reaction evidence="1">
        <text>(4aS,6R)-4a-hydroxy-L-erythro-5,6,7,8-tetrahydrobiopterin = (6R)-L-erythro-6,7-dihydrobiopterin + H2O</text>
        <dbReference type="Rhea" id="RHEA:11920"/>
        <dbReference type="ChEBI" id="CHEBI:15377"/>
        <dbReference type="ChEBI" id="CHEBI:15642"/>
        <dbReference type="ChEBI" id="CHEBI:43120"/>
        <dbReference type="EC" id="4.2.1.96"/>
    </reaction>
</comment>
<dbReference type="InParanoid" id="E4V739"/>
<dbReference type="AlphaFoldDB" id="E4V739"/>
<dbReference type="Proteomes" id="UP000002669">
    <property type="component" value="Unassembled WGS sequence"/>
</dbReference>
<dbReference type="PANTHER" id="PTHR12599">
    <property type="entry name" value="PTERIN-4-ALPHA-CARBINOLAMINE DEHYDRATASE"/>
    <property type="match status" value="1"/>
</dbReference>
<evidence type="ECO:0000313" key="7">
    <source>
        <dbReference type="Proteomes" id="UP000002669"/>
    </source>
</evidence>
<reference evidence="7" key="1">
    <citation type="journal article" date="2012" name="MBio">
        <title>Comparative genome analysis of Trichophyton rubrum and related dermatophytes reveals candidate genes involved in infection.</title>
        <authorList>
            <person name="Martinez D.A."/>
            <person name="Oliver B.G."/>
            <person name="Graeser Y."/>
            <person name="Goldberg J.M."/>
            <person name="Li W."/>
            <person name="Martinez-Rossi N.M."/>
            <person name="Monod M."/>
            <person name="Shelest E."/>
            <person name="Barton R.C."/>
            <person name="Birch E."/>
            <person name="Brakhage A.A."/>
            <person name="Chen Z."/>
            <person name="Gurr S.J."/>
            <person name="Heiman D."/>
            <person name="Heitman J."/>
            <person name="Kosti I."/>
            <person name="Rossi A."/>
            <person name="Saif S."/>
            <person name="Samalova M."/>
            <person name="Saunders C.W."/>
            <person name="Shea T."/>
            <person name="Summerbell R.C."/>
            <person name="Xu J."/>
            <person name="Young S."/>
            <person name="Zeng Q."/>
            <person name="Birren B.W."/>
            <person name="Cuomo C.A."/>
            <person name="White T.C."/>
        </authorList>
    </citation>
    <scope>NUCLEOTIDE SEQUENCE [LARGE SCALE GENOMIC DNA]</scope>
    <source>
        <strain evidence="7">ATCC MYA-4604 / CBS 118893</strain>
    </source>
</reference>
<dbReference type="Gene3D" id="3.30.1360.20">
    <property type="entry name" value="Transcriptional coactivator/pterin dehydratase"/>
    <property type="match status" value="1"/>
</dbReference>
<evidence type="ECO:0000256" key="5">
    <source>
        <dbReference type="ARBA" id="ARBA00030497"/>
    </source>
</evidence>
<protein>
    <recommendedName>
        <fullName evidence="3">4a-hydroxytetrahydrobiopterin dehydratase</fullName>
        <ecNumber evidence="3">4.2.1.96</ecNumber>
    </recommendedName>
    <alternativeName>
        <fullName evidence="5">4-alpha-hydroxy-tetrahydropterin dehydratase</fullName>
    </alternativeName>
</protein>
<evidence type="ECO:0000256" key="3">
    <source>
        <dbReference type="ARBA" id="ARBA00013252"/>
    </source>
</evidence>
<dbReference type="EMBL" id="DS989831">
    <property type="protein sequence ID" value="EFQ96905.1"/>
    <property type="molecule type" value="Genomic_DNA"/>
</dbReference>
<keyword evidence="7" id="KW-1185">Reference proteome</keyword>
<evidence type="ECO:0000256" key="4">
    <source>
        <dbReference type="ARBA" id="ARBA00023239"/>
    </source>
</evidence>
<evidence type="ECO:0000313" key="6">
    <source>
        <dbReference type="EMBL" id="EFQ96905.1"/>
    </source>
</evidence>
<gene>
    <name evidence="6" type="ORF">MGYG_08829</name>
</gene>
<keyword evidence="4" id="KW-0456">Lyase</keyword>
<dbReference type="STRING" id="535722.E4V739"/>
<proteinExistence type="inferred from homology"/>
<dbReference type="OMA" id="VHWTTHR"/>
<evidence type="ECO:0000256" key="1">
    <source>
        <dbReference type="ARBA" id="ARBA00001554"/>
    </source>
</evidence>
<dbReference type="GO" id="GO:0006729">
    <property type="term" value="P:tetrahydrobiopterin biosynthetic process"/>
    <property type="evidence" value="ECO:0007669"/>
    <property type="project" value="InterPro"/>
</dbReference>
<dbReference type="GO" id="GO:0008124">
    <property type="term" value="F:4-alpha-hydroxytetrahydrobiopterin dehydratase activity"/>
    <property type="evidence" value="ECO:0007669"/>
    <property type="project" value="UniProtKB-EC"/>
</dbReference>
<organism evidence="7">
    <name type="scientific">Arthroderma gypseum (strain ATCC MYA-4604 / CBS 118893)</name>
    <name type="common">Microsporum gypseum</name>
    <dbReference type="NCBI Taxonomy" id="535722"/>
    <lineage>
        <taxon>Eukaryota</taxon>
        <taxon>Fungi</taxon>
        <taxon>Dikarya</taxon>
        <taxon>Ascomycota</taxon>
        <taxon>Pezizomycotina</taxon>
        <taxon>Eurotiomycetes</taxon>
        <taxon>Eurotiomycetidae</taxon>
        <taxon>Onygenales</taxon>
        <taxon>Arthrodermataceae</taxon>
        <taxon>Nannizzia</taxon>
    </lineage>
</organism>
<dbReference type="Pfam" id="PF01329">
    <property type="entry name" value="Pterin_4a"/>
    <property type="match status" value="1"/>
</dbReference>
<dbReference type="OrthoDB" id="277398at2759"/>
<dbReference type="HOGENOM" id="CLU_081974_1_1_1"/>
<dbReference type="RefSeq" id="XP_003169282.1">
    <property type="nucleotide sequence ID" value="XM_003169234.1"/>
</dbReference>
<dbReference type="eggNOG" id="KOG4073">
    <property type="taxonomic scope" value="Eukaryota"/>
</dbReference>
<dbReference type="SUPFAM" id="SSF55248">
    <property type="entry name" value="PCD-like"/>
    <property type="match status" value="1"/>
</dbReference>
<comment type="similarity">
    <text evidence="2">Belongs to the pterin-4-alpha-carbinolamine dehydratase family.</text>
</comment>
<accession>E4V739</accession>
<dbReference type="EC" id="4.2.1.96" evidence="3"/>
<sequence length="149" mass="16564">MVASANRLYLARPLFARPVRVASCLFSTTATPVVAPGVNESQAIDELRLLLKAGWALDERRCGIEKAYYFKTYTKCQDFFNTVAIRSKAKNHHSTMTIKAGSVHVHWTTHHPRGLTLLDTVMARYCDEQSASIGTVDQSQSKKCHPALA</sequence>
<dbReference type="PANTHER" id="PTHR12599:SF0">
    <property type="entry name" value="PTERIN-4-ALPHA-CARBINOLAMINE DEHYDRATASE"/>
    <property type="match status" value="1"/>
</dbReference>
<name>E4V739_ARTGP</name>